<evidence type="ECO:0000259" key="3">
    <source>
        <dbReference type="PROSITE" id="PS50020"/>
    </source>
</evidence>
<protein>
    <recommendedName>
        <fullName evidence="7">Transcription elongation regulator 1</fullName>
    </recommendedName>
</protein>
<evidence type="ECO:0000256" key="1">
    <source>
        <dbReference type="ARBA" id="ARBA00022737"/>
    </source>
</evidence>
<dbReference type="Pfam" id="PF01846">
    <property type="entry name" value="FF"/>
    <property type="match status" value="6"/>
</dbReference>
<feature type="region of interest" description="Disordered" evidence="2">
    <location>
        <begin position="523"/>
        <end position="590"/>
    </location>
</feature>
<organism evidence="5 6">
    <name type="scientific">Anopheles minimus</name>
    <dbReference type="NCBI Taxonomy" id="112268"/>
    <lineage>
        <taxon>Eukaryota</taxon>
        <taxon>Metazoa</taxon>
        <taxon>Ecdysozoa</taxon>
        <taxon>Arthropoda</taxon>
        <taxon>Hexapoda</taxon>
        <taxon>Insecta</taxon>
        <taxon>Pterygota</taxon>
        <taxon>Neoptera</taxon>
        <taxon>Endopterygota</taxon>
        <taxon>Diptera</taxon>
        <taxon>Nematocera</taxon>
        <taxon>Culicoidea</taxon>
        <taxon>Culicidae</taxon>
        <taxon>Anophelinae</taxon>
        <taxon>Anopheles</taxon>
    </lineage>
</organism>
<dbReference type="SUPFAM" id="SSF51045">
    <property type="entry name" value="WW domain"/>
    <property type="match status" value="3"/>
</dbReference>
<dbReference type="InterPro" id="IPR036020">
    <property type="entry name" value="WW_dom_sf"/>
</dbReference>
<accession>A0A182WAR0</accession>
<dbReference type="InterPro" id="IPR057565">
    <property type="entry name" value="WW_TCRG1_3rd"/>
</dbReference>
<dbReference type="SUPFAM" id="SSF81698">
    <property type="entry name" value="FF domain"/>
    <property type="match status" value="5"/>
</dbReference>
<evidence type="ECO:0000313" key="6">
    <source>
        <dbReference type="Proteomes" id="UP000075920"/>
    </source>
</evidence>
<dbReference type="FunFam" id="1.10.10.440:FF:000006">
    <property type="entry name" value="Transcription elongation regulator 1 (CA150)"/>
    <property type="match status" value="1"/>
</dbReference>
<feature type="domain" description="WW" evidence="3">
    <location>
        <begin position="111"/>
        <end position="144"/>
    </location>
</feature>
<dbReference type="PROSITE" id="PS01159">
    <property type="entry name" value="WW_DOMAIN_1"/>
    <property type="match status" value="1"/>
</dbReference>
<feature type="domain" description="FF" evidence="4">
    <location>
        <begin position="741"/>
        <end position="796"/>
    </location>
</feature>
<evidence type="ECO:0000256" key="2">
    <source>
        <dbReference type="SAM" id="MobiDB-lite"/>
    </source>
</evidence>
<dbReference type="Gene3D" id="2.20.70.10">
    <property type="match status" value="3"/>
</dbReference>
<dbReference type="Pfam" id="PF23517">
    <property type="entry name" value="WW_TCERG1"/>
    <property type="match status" value="1"/>
</dbReference>
<feature type="domain" description="FF" evidence="4">
    <location>
        <begin position="924"/>
        <end position="980"/>
    </location>
</feature>
<feature type="region of interest" description="Disordered" evidence="2">
    <location>
        <begin position="802"/>
        <end position="921"/>
    </location>
</feature>
<dbReference type="SMART" id="SM00456">
    <property type="entry name" value="WW"/>
    <property type="match status" value="3"/>
</dbReference>
<feature type="domain" description="WW" evidence="3">
    <location>
        <begin position="446"/>
        <end position="475"/>
    </location>
</feature>
<feature type="compositionally biased region" description="Acidic residues" evidence="2">
    <location>
        <begin position="863"/>
        <end position="880"/>
    </location>
</feature>
<dbReference type="CDD" id="cd00201">
    <property type="entry name" value="WW"/>
    <property type="match status" value="3"/>
</dbReference>
<feature type="compositionally biased region" description="Basic and acidic residues" evidence="2">
    <location>
        <begin position="832"/>
        <end position="845"/>
    </location>
</feature>
<feature type="compositionally biased region" description="Basic and acidic residues" evidence="2">
    <location>
        <begin position="881"/>
        <end position="921"/>
    </location>
</feature>
<feature type="compositionally biased region" description="Basic and acidic residues" evidence="2">
    <location>
        <begin position="802"/>
        <end position="824"/>
    </location>
</feature>
<evidence type="ECO:0000259" key="4">
    <source>
        <dbReference type="PROSITE" id="PS51676"/>
    </source>
</evidence>
<dbReference type="SMART" id="SM00441">
    <property type="entry name" value="FF"/>
    <property type="match status" value="6"/>
</dbReference>
<evidence type="ECO:0008006" key="7">
    <source>
        <dbReference type="Google" id="ProtNLM"/>
    </source>
</evidence>
<dbReference type="Proteomes" id="UP000075920">
    <property type="component" value="Unassembled WGS sequence"/>
</dbReference>
<feature type="domain" description="WW" evidence="3">
    <location>
        <begin position="275"/>
        <end position="302"/>
    </location>
</feature>
<keyword evidence="6" id="KW-1185">Reference proteome</keyword>
<dbReference type="GO" id="GO:0070063">
    <property type="term" value="F:RNA polymerase binding"/>
    <property type="evidence" value="ECO:0007669"/>
    <property type="project" value="InterPro"/>
</dbReference>
<keyword evidence="1" id="KW-0677">Repeat</keyword>
<dbReference type="FunFam" id="1.10.10.440:FF:000029">
    <property type="entry name" value="Uncharacterized protein, isoform B"/>
    <property type="match status" value="1"/>
</dbReference>
<reference evidence="6" key="1">
    <citation type="submission" date="2013-03" db="EMBL/GenBank/DDBJ databases">
        <title>The Genome Sequence of Anopheles minimus MINIMUS1.</title>
        <authorList>
            <consortium name="The Broad Institute Genomics Platform"/>
            <person name="Neafsey D.E."/>
            <person name="Walton C."/>
            <person name="Walker B."/>
            <person name="Young S.K."/>
            <person name="Zeng Q."/>
            <person name="Gargeya S."/>
            <person name="Fitzgerald M."/>
            <person name="Haas B."/>
            <person name="Abouelleil A."/>
            <person name="Allen A.W."/>
            <person name="Alvarado L."/>
            <person name="Arachchi H.M."/>
            <person name="Berlin A.M."/>
            <person name="Chapman S.B."/>
            <person name="Gainer-Dewar J."/>
            <person name="Goldberg J."/>
            <person name="Griggs A."/>
            <person name="Gujja S."/>
            <person name="Hansen M."/>
            <person name="Howarth C."/>
            <person name="Imamovic A."/>
            <person name="Ireland A."/>
            <person name="Larimer J."/>
            <person name="McCowan C."/>
            <person name="Murphy C."/>
            <person name="Pearson M."/>
            <person name="Poon T.W."/>
            <person name="Priest M."/>
            <person name="Roberts A."/>
            <person name="Saif S."/>
            <person name="Shea T."/>
            <person name="Sisk P."/>
            <person name="Sykes S."/>
            <person name="Wortman J."/>
            <person name="Nusbaum C."/>
            <person name="Birren B."/>
        </authorList>
    </citation>
    <scope>NUCLEOTIDE SEQUENCE [LARGE SCALE GENOMIC DNA]</scope>
    <source>
        <strain evidence="6">MINIMUS1</strain>
    </source>
</reference>
<dbReference type="VEuPathDB" id="VectorBase:AMIN007438"/>
<evidence type="ECO:0000313" key="5">
    <source>
        <dbReference type="EnsemblMetazoa" id="AMIN007438-PA"/>
    </source>
</evidence>
<dbReference type="FunFam" id="1.10.10.440:FF:000001">
    <property type="entry name" value="Transcription elongation regulator 1 like"/>
    <property type="match status" value="1"/>
</dbReference>
<dbReference type="GO" id="GO:0005634">
    <property type="term" value="C:nucleus"/>
    <property type="evidence" value="ECO:0007669"/>
    <property type="project" value="TreeGrafter"/>
</dbReference>
<dbReference type="InterPro" id="IPR001202">
    <property type="entry name" value="WW_dom"/>
</dbReference>
<feature type="domain" description="FF" evidence="4">
    <location>
        <begin position="606"/>
        <end position="661"/>
    </location>
</feature>
<dbReference type="InterPro" id="IPR002713">
    <property type="entry name" value="FF_domain"/>
</dbReference>
<feature type="compositionally biased region" description="Basic and acidic residues" evidence="2">
    <location>
        <begin position="82"/>
        <end position="91"/>
    </location>
</feature>
<dbReference type="FunFam" id="1.10.10.440:FF:000005">
    <property type="entry name" value="Transcription elongation regulator 1 (CA150)"/>
    <property type="match status" value="1"/>
</dbReference>
<feature type="compositionally biased region" description="Low complexity" evidence="2">
    <location>
        <begin position="524"/>
        <end position="540"/>
    </location>
</feature>
<dbReference type="InterPro" id="IPR036517">
    <property type="entry name" value="FF_domain_sf"/>
</dbReference>
<dbReference type="InterPro" id="IPR045148">
    <property type="entry name" value="TCRG1-like"/>
</dbReference>
<dbReference type="PROSITE" id="PS51676">
    <property type="entry name" value="FF"/>
    <property type="match status" value="5"/>
</dbReference>
<sequence length="1123" mass="128308">QFVDTKQGKCSSFGRVRIVDNFKYCVHFSLLLYHTPCVIMSAEGDNSLPNESENVEGTDNAVSASEPAVDSATEQQTSPSEVDSKVEDRKPSPTKNGAGLLGSAPSKPTNSVVTDLWVETKTADGKSYYYHAVSRETTWTRPEGPNVNVMTQVEVEALNKQQLQQPKSAEQNVAEAIATTASSSVPVSSATIPPVIPLHTAMTRFTGPPPSFGMAPFGMPPPNFTSFPPWNPPAVNSGPNWSLGQTLSFDATKQAMNEIKHSEVDPSIVAKATVWSEHNAPDGRIFYYNASKGESVWEKPQALRDLEKAKMAVWSAKQKPKVPPSVPPFLAPPIPPQMPIMSSMQTPPTAGLKIQSFPSPLATAAHPNIGAMSTSGVRLQQIPVAAGGVVFDPISFMAKNDKTVAEEERKRKLEQEKKRKEDEEKAKANKPQDKSRPISSTPISGTPWCVVWTGDGRVFFYNPSTRTSVWERPEELKERADVDKAVLVPPQQLLGTVAAKENEAISSKAQAQVAGTANANSITAAESDSGGNANSSNANELRTVPTDTESSGEDDGEQPSKKLKSDLEAVMKSSNSAGSNRSGTDPEKEAIAMEAEARAARERTLIPLDVRMKSFREMLRELDVSAFSTWEKELHKIVYDARYLLLTSKERKQVFEKYVKDRADEERREKRNKMRQKRDDFRALMEAAHLHGKSSFSEFAQKYGKDERFKVIEKIRERESLFNEYIVEVRKREKEEKQHRKEQMKKDFLAMLRERSDINRHTRFSDIRKKVESDNRYKAIVEHSQREELFEEYIKLLKEEKRKAKEKEKEKELKERNNRSEQQRGSRRSRDRSRDRRSRSNEREASQTAKSTSNEDGPANDNNNDEDEGEDCNTSDEDEIERQQKERDRKARAEASIKEREKEVQRTLATHLRDRDKERQHHQRDEAMRHFNALLADLVRNADLTWKEVKKLLKKDHRWELISMLDRDDRERLFNEHIANLVRKKRDKFREMLDEIPSLELTSQWKEIKKNIRDDPRYLKYNSSERGEREFRDYIKDKTANAKLAFRELLQECKFITHKSFELYRENANHLREVEDILRNDRRYLILHHIAGERTQMVLAHLEELHKRGPPPPPTASESLRRK</sequence>
<feature type="region of interest" description="Disordered" evidence="2">
    <location>
        <begin position="403"/>
        <end position="446"/>
    </location>
</feature>
<dbReference type="Gene3D" id="1.10.10.440">
    <property type="entry name" value="FF domain"/>
    <property type="match status" value="6"/>
</dbReference>
<dbReference type="Pfam" id="PF00397">
    <property type="entry name" value="WW"/>
    <property type="match status" value="2"/>
</dbReference>
<dbReference type="PANTHER" id="PTHR15377:SF3">
    <property type="entry name" value="WW DOMAIN-CONTAINING PROTEIN"/>
    <property type="match status" value="1"/>
</dbReference>
<feature type="compositionally biased region" description="Polar residues" evidence="2">
    <location>
        <begin position="72"/>
        <end position="81"/>
    </location>
</feature>
<feature type="compositionally biased region" description="Basic and acidic residues" evidence="2">
    <location>
        <begin position="558"/>
        <end position="569"/>
    </location>
</feature>
<dbReference type="STRING" id="112268.A0A182WAR0"/>
<feature type="domain" description="FF" evidence="4">
    <location>
        <begin position="673"/>
        <end position="728"/>
    </location>
</feature>
<name>A0A182WAR0_9DIPT</name>
<feature type="region of interest" description="Disordered" evidence="2">
    <location>
        <begin position="47"/>
        <end position="108"/>
    </location>
</feature>
<proteinExistence type="predicted"/>
<dbReference type="PROSITE" id="PS50020">
    <property type="entry name" value="WW_DOMAIN_2"/>
    <property type="match status" value="3"/>
</dbReference>
<feature type="compositionally biased region" description="Basic and acidic residues" evidence="2">
    <location>
        <begin position="403"/>
        <end position="436"/>
    </location>
</feature>
<dbReference type="EnsemblMetazoa" id="AMIN007438-RA">
    <property type="protein sequence ID" value="AMIN007438-PA"/>
    <property type="gene ID" value="AMIN007438"/>
</dbReference>
<feature type="domain" description="FF" evidence="4">
    <location>
        <begin position="981"/>
        <end position="1037"/>
    </location>
</feature>
<feature type="compositionally biased region" description="Polar residues" evidence="2">
    <location>
        <begin position="47"/>
        <end position="63"/>
    </location>
</feature>
<dbReference type="AlphaFoldDB" id="A0A182WAR0"/>
<feature type="compositionally biased region" description="Polar residues" evidence="2">
    <location>
        <begin position="572"/>
        <end position="583"/>
    </location>
</feature>
<dbReference type="GO" id="GO:0003712">
    <property type="term" value="F:transcription coregulator activity"/>
    <property type="evidence" value="ECO:0007669"/>
    <property type="project" value="TreeGrafter"/>
</dbReference>
<dbReference type="PANTHER" id="PTHR15377">
    <property type="entry name" value="TRANSCRIPTION ELONGATION REGULATOR 1"/>
    <property type="match status" value="1"/>
</dbReference>
<reference evidence="5" key="2">
    <citation type="submission" date="2020-05" db="UniProtKB">
        <authorList>
            <consortium name="EnsemblMetazoa"/>
        </authorList>
    </citation>
    <scope>IDENTIFICATION</scope>
    <source>
        <strain evidence="5">MINIMUS1</strain>
    </source>
</reference>
<dbReference type="FunFam" id="2.20.70.10:FF:000049">
    <property type="entry name" value="Transcription elongation regulator 1-like"/>
    <property type="match status" value="1"/>
</dbReference>